<dbReference type="AlphaFoldDB" id="A0A9P6RCH6"/>
<dbReference type="InterPro" id="IPR045379">
    <property type="entry name" value="Crinkler_N"/>
</dbReference>
<comment type="subcellular location">
    <subcellularLocation>
        <location evidence="1">Host cell</location>
    </subcellularLocation>
    <subcellularLocation>
        <location evidence="2">Secreted</location>
    </subcellularLocation>
</comment>
<comment type="caution">
    <text evidence="5">The sequence shown here is derived from an EMBL/GenBank/DDBJ whole genome shotgun (WGS) entry which is preliminary data.</text>
</comment>
<evidence type="ECO:0000256" key="2">
    <source>
        <dbReference type="ARBA" id="ARBA00004613"/>
    </source>
</evidence>
<dbReference type="GO" id="GO:0005576">
    <property type="term" value="C:extracellular region"/>
    <property type="evidence" value="ECO:0007669"/>
    <property type="project" value="UniProtKB-SubCell"/>
</dbReference>
<evidence type="ECO:0000256" key="1">
    <source>
        <dbReference type="ARBA" id="ARBA00004340"/>
    </source>
</evidence>
<accession>A0A9P6RCH6</accession>
<evidence type="ECO:0000259" key="4">
    <source>
        <dbReference type="Pfam" id="PF20147"/>
    </source>
</evidence>
<feature type="domain" description="Crinkler effector protein N-terminal" evidence="4">
    <location>
        <begin position="2"/>
        <end position="100"/>
    </location>
</feature>
<gene>
    <name evidence="5" type="ORF">BGZ99_008150</name>
</gene>
<name>A0A9P6RCH6_9FUNG</name>
<protein>
    <recommendedName>
        <fullName evidence="4">Crinkler effector protein N-terminal domain-containing protein</fullName>
    </recommendedName>
</protein>
<dbReference type="EMBL" id="JAAAIP010000615">
    <property type="protein sequence ID" value="KAG0314402.1"/>
    <property type="molecule type" value="Genomic_DNA"/>
</dbReference>
<organism evidence="5 6">
    <name type="scientific">Dissophora globulifera</name>
    <dbReference type="NCBI Taxonomy" id="979702"/>
    <lineage>
        <taxon>Eukaryota</taxon>
        <taxon>Fungi</taxon>
        <taxon>Fungi incertae sedis</taxon>
        <taxon>Mucoromycota</taxon>
        <taxon>Mortierellomycotina</taxon>
        <taxon>Mortierellomycetes</taxon>
        <taxon>Mortierellales</taxon>
        <taxon>Mortierellaceae</taxon>
        <taxon>Dissophora</taxon>
    </lineage>
</organism>
<keyword evidence="3" id="KW-0964">Secreted</keyword>
<dbReference type="Proteomes" id="UP000738325">
    <property type="component" value="Unassembled WGS sequence"/>
</dbReference>
<reference evidence="5" key="1">
    <citation type="journal article" date="2020" name="Fungal Divers.">
        <title>Resolving the Mortierellaceae phylogeny through synthesis of multi-gene phylogenetics and phylogenomics.</title>
        <authorList>
            <person name="Vandepol N."/>
            <person name="Liber J."/>
            <person name="Desiro A."/>
            <person name="Na H."/>
            <person name="Kennedy M."/>
            <person name="Barry K."/>
            <person name="Grigoriev I.V."/>
            <person name="Miller A.N."/>
            <person name="O'Donnell K."/>
            <person name="Stajich J.E."/>
            <person name="Bonito G."/>
        </authorList>
    </citation>
    <scope>NUCLEOTIDE SEQUENCE</scope>
    <source>
        <strain evidence="5">REB-010B</strain>
    </source>
</reference>
<sequence>MFCLVEGESAMNAFSVSVDEASTVADLKDLIKAKKPIAFANMDASEIVLWSVYIPVSEYDKRSPVHLRNVDIKDEPLPTEYVSDIFCDLEERGIVHVLVQKPISGNALTCSLCTVS</sequence>
<keyword evidence="6" id="KW-1185">Reference proteome</keyword>
<evidence type="ECO:0000313" key="6">
    <source>
        <dbReference type="Proteomes" id="UP000738325"/>
    </source>
</evidence>
<evidence type="ECO:0000313" key="5">
    <source>
        <dbReference type="EMBL" id="KAG0314402.1"/>
    </source>
</evidence>
<dbReference type="OrthoDB" id="2304312at2759"/>
<dbReference type="Pfam" id="PF20147">
    <property type="entry name" value="Crinkler"/>
    <property type="match status" value="1"/>
</dbReference>
<dbReference type="GO" id="GO:0043657">
    <property type="term" value="C:host cell"/>
    <property type="evidence" value="ECO:0007669"/>
    <property type="project" value="UniProtKB-SubCell"/>
</dbReference>
<proteinExistence type="predicted"/>
<evidence type="ECO:0000256" key="3">
    <source>
        <dbReference type="ARBA" id="ARBA00022525"/>
    </source>
</evidence>